<dbReference type="EMBL" id="AEXN01000006">
    <property type="protein sequence ID" value="EGC84688.1"/>
    <property type="molecule type" value="Genomic_DNA"/>
</dbReference>
<evidence type="ECO:0000313" key="1">
    <source>
        <dbReference type="EMBL" id="EGC84688.1"/>
    </source>
</evidence>
<organism evidence="1 2">
    <name type="scientific">Anaerococcus hydrogenalis ACS-025-V-Sch4</name>
    <dbReference type="NCBI Taxonomy" id="879306"/>
    <lineage>
        <taxon>Bacteria</taxon>
        <taxon>Bacillati</taxon>
        <taxon>Bacillota</taxon>
        <taxon>Tissierellia</taxon>
        <taxon>Tissierellales</taxon>
        <taxon>Peptoniphilaceae</taxon>
        <taxon>Anaerococcus</taxon>
    </lineage>
</organism>
<name>F0GYK8_9FIRM</name>
<accession>F0GYK8</accession>
<keyword evidence="2" id="KW-1185">Reference proteome</keyword>
<gene>
    <name evidence="1" type="ORF">HMPREF9246_0815</name>
</gene>
<evidence type="ECO:0000313" key="2">
    <source>
        <dbReference type="Proteomes" id="UP000005277"/>
    </source>
</evidence>
<comment type="caution">
    <text evidence="1">The sequence shown here is derived from an EMBL/GenBank/DDBJ whole genome shotgun (WGS) entry which is preliminary data.</text>
</comment>
<proteinExistence type="predicted"/>
<dbReference type="Proteomes" id="UP000005277">
    <property type="component" value="Unassembled WGS sequence"/>
</dbReference>
<sequence length="41" mass="4730">MLLLFIFIRKSPLKNKKNPPISSKLSIKYMPKANTIIADKK</sequence>
<reference evidence="1 2" key="1">
    <citation type="submission" date="2011-01" db="EMBL/GenBank/DDBJ databases">
        <authorList>
            <person name="Durkin A.S."/>
            <person name="Madupu R."/>
            <person name="Torralba M."/>
            <person name="Gillis M."/>
            <person name="Methe B."/>
            <person name="Sutton G."/>
            <person name="Nelson K.E."/>
        </authorList>
    </citation>
    <scope>NUCLEOTIDE SEQUENCE [LARGE SCALE GENOMIC DNA]</scope>
    <source>
        <strain evidence="1 2">ACS-025-V-Sch4</strain>
    </source>
</reference>
<protein>
    <submittedName>
        <fullName evidence="1">Uncharacterized protein</fullName>
    </submittedName>
</protein>
<dbReference type="AlphaFoldDB" id="F0GYK8"/>